<dbReference type="RefSeq" id="WP_275117932.1">
    <property type="nucleotide sequence ID" value="NZ_JAOTPO010000004.1"/>
</dbReference>
<comment type="caution">
    <text evidence="1">The sequence shown here is derived from an EMBL/GenBank/DDBJ whole genome shotgun (WGS) entry which is preliminary data.</text>
</comment>
<dbReference type="Proteomes" id="UP001148125">
    <property type="component" value="Unassembled WGS sequence"/>
</dbReference>
<evidence type="ECO:0000313" key="2">
    <source>
        <dbReference type="Proteomes" id="UP001148125"/>
    </source>
</evidence>
<name>A0ABT5VD12_9BACI</name>
<organism evidence="1 2">
    <name type="scientific">Alkalihalobacterium chitinilyticum</name>
    <dbReference type="NCBI Taxonomy" id="2980103"/>
    <lineage>
        <taxon>Bacteria</taxon>
        <taxon>Bacillati</taxon>
        <taxon>Bacillota</taxon>
        <taxon>Bacilli</taxon>
        <taxon>Bacillales</taxon>
        <taxon>Bacillaceae</taxon>
        <taxon>Alkalihalobacterium</taxon>
    </lineage>
</organism>
<evidence type="ECO:0000313" key="1">
    <source>
        <dbReference type="EMBL" id="MDE5413313.1"/>
    </source>
</evidence>
<gene>
    <name evidence="1" type="ORF">N7Z68_07935</name>
</gene>
<dbReference type="EMBL" id="JAOTPO010000004">
    <property type="protein sequence ID" value="MDE5413313.1"/>
    <property type="molecule type" value="Genomic_DNA"/>
</dbReference>
<protein>
    <submittedName>
        <fullName evidence="1">Uncharacterized protein</fullName>
    </submittedName>
</protein>
<keyword evidence="2" id="KW-1185">Reference proteome</keyword>
<proteinExistence type="predicted"/>
<sequence>MKKPLKVILAVVIASLLFNLYSIVKMNQIGKELEYLRESYSRTEWQMMSEVSSIQQQLYEWRESEKWVSDIHFLPDVEASTLGNIHLDVQWTFKELESDADVVFSYKKDEEAEWREVVASLMSGTTYEAAIQIDPEFGYLYKIDSVGSLNRGTGTEYLPVDLFQSRGLTISYSTLTSGKTTHFEAIIEQRDVWFDFYKVEKAKAYVHLNDGSQKVVDFTYGIYDDGIYDDEMQHELDGEEVWAVQVEMENMVFIEVEVTYGDGSTEKDTFHLHEEVVEEIRELM</sequence>
<accession>A0ABT5VD12</accession>
<reference evidence="1" key="1">
    <citation type="submission" date="2024-05" db="EMBL/GenBank/DDBJ databases">
        <title>Alkalihalobacillus sp. strain MEB203 novel alkaliphilic bacterium from Lonar Lake, India.</title>
        <authorList>
            <person name="Joshi A."/>
            <person name="Thite S."/>
            <person name="Mengade P."/>
        </authorList>
    </citation>
    <scope>NUCLEOTIDE SEQUENCE</scope>
    <source>
        <strain evidence="1">MEB 203</strain>
    </source>
</reference>